<proteinExistence type="predicted"/>
<dbReference type="Pfam" id="PF03009">
    <property type="entry name" value="GDPD"/>
    <property type="match status" value="1"/>
</dbReference>
<dbReference type="SUPFAM" id="SSF49452">
    <property type="entry name" value="Starch-binding domain-like"/>
    <property type="match status" value="1"/>
</dbReference>
<dbReference type="PROSITE" id="PS51166">
    <property type="entry name" value="CBM20"/>
    <property type="match status" value="1"/>
</dbReference>
<organism evidence="5 6">
    <name type="scientific">Lingula anatina</name>
    <name type="common">Brachiopod</name>
    <name type="synonym">Lingula unguis</name>
    <dbReference type="NCBI Taxonomy" id="7574"/>
    <lineage>
        <taxon>Eukaryota</taxon>
        <taxon>Metazoa</taxon>
        <taxon>Spiralia</taxon>
        <taxon>Lophotrochozoa</taxon>
        <taxon>Brachiopoda</taxon>
        <taxon>Linguliformea</taxon>
        <taxon>Lingulata</taxon>
        <taxon>Lingulida</taxon>
        <taxon>Linguloidea</taxon>
        <taxon>Lingulidae</taxon>
        <taxon>Lingula</taxon>
    </lineage>
</organism>
<dbReference type="InterPro" id="IPR051578">
    <property type="entry name" value="GDPD"/>
</dbReference>
<evidence type="ECO:0000313" key="6">
    <source>
        <dbReference type="RefSeq" id="XP_023930021.1"/>
    </source>
</evidence>
<dbReference type="SUPFAM" id="SSF51695">
    <property type="entry name" value="PLC-like phosphodiesterases"/>
    <property type="match status" value="1"/>
</dbReference>
<reference evidence="6" key="1">
    <citation type="submission" date="2025-08" db="UniProtKB">
        <authorList>
            <consortium name="RefSeq"/>
        </authorList>
    </citation>
    <scope>IDENTIFICATION</scope>
    <source>
        <tissue evidence="6">Gonads</tissue>
    </source>
</reference>
<evidence type="ECO:0000259" key="3">
    <source>
        <dbReference type="PROSITE" id="PS51166"/>
    </source>
</evidence>
<protein>
    <submittedName>
        <fullName evidence="6">Glycerophosphocholine phosphodiesterase GPCPD1</fullName>
    </submittedName>
</protein>
<sequence length="810" mass="92569">MASALYEVTFLVRVDTLPGEVVCVVGNHPSLGDWSARKAKRLMLQSKGESDVWTTAIKLPADMQVNYRYFCCRYFDSEDDGEAPNMIVTRWETNLRPRTFVPKAYCLSADDCQTLVAEFGRYGGKTSIDKGWLVDQTEVQLYLHTSPIKFWKKRHQDQTYRVKCTPLDLKQKEAYFPTDEAEESCDFNIPVSSVQMEVAVLTGRFEGADMKPQDQFGNVYREGDFLVFKAQTFETEYLGFCLDFYVHEENQGPGDIPKHVGFAHILPNIFQETIGSKTVPLSGLKHKPIGQVSYYTSCYSPQVLTGRFEGADMKPQDQFGNVYREGDFLVFKAQTFETEYLGFCLDFYVHEENQGPGDIPKHVGFAHILPNIFQETIGSKTVPLSGLKHKPIGQVSFQFLVIKPLKGYDMDMSVSYSRHWKQQRRALDVGHRGMGPSYSKQYVESYMSVSSMWGMSFLIKELICGADFVEFDVQLSKDHVPVVYHDLRVCLTLKKKHGKEIDMFHIPVRELTLQQLQSLKLSHPAEVKEVHSDHDMETVDPLEHQPFPTLQQLFETLDEHIGFNIEVKYAMQLRTGTYEEDQVHYTERNHYIDHILQCILDNAGSRRIILSCFDPNVCTMLRKKQNKYPVLFLTMGETDLWEPYDDKRTLSIPQASEFALCEEFLGVNVHSEDLLKTPNLVNQVKEAGLVLFCWGEDNNNSSNIAYLKELGVNGLIYDRISDYKPTKENVFKMEKEAKLKLLKEMGAIRTSHTLSGSESGSSSPEHSSNNSPAQTEREKLTRLSSLQEVGTTHDRETPSRSYSITSQRNV</sequence>
<dbReference type="Proteomes" id="UP000085678">
    <property type="component" value="Unplaced"/>
</dbReference>
<dbReference type="InParanoid" id="A0A2R2MIG7"/>
<dbReference type="STRING" id="7574.A0A2R2MIG7"/>
<evidence type="ECO:0000256" key="2">
    <source>
        <dbReference type="SAM" id="MobiDB-lite"/>
    </source>
</evidence>
<gene>
    <name evidence="6" type="primary">LOC106168463</name>
</gene>
<dbReference type="RefSeq" id="XP_023930021.1">
    <property type="nucleotide sequence ID" value="XM_024074253.1"/>
</dbReference>
<feature type="domain" description="GP-PDE" evidence="4">
    <location>
        <begin position="426"/>
        <end position="727"/>
    </location>
</feature>
<evidence type="ECO:0000313" key="5">
    <source>
        <dbReference type="Proteomes" id="UP000085678"/>
    </source>
</evidence>
<dbReference type="InterPro" id="IPR002044">
    <property type="entry name" value="CBM20"/>
</dbReference>
<feature type="domain" description="CBM20" evidence="3">
    <location>
        <begin position="1"/>
        <end position="121"/>
    </location>
</feature>
<feature type="region of interest" description="Disordered" evidence="2">
    <location>
        <begin position="752"/>
        <end position="810"/>
    </location>
</feature>
<dbReference type="Pfam" id="PF00686">
    <property type="entry name" value="CBM_20"/>
    <property type="match status" value="1"/>
</dbReference>
<dbReference type="GO" id="GO:2001070">
    <property type="term" value="F:starch binding"/>
    <property type="evidence" value="ECO:0007669"/>
    <property type="project" value="InterPro"/>
</dbReference>
<dbReference type="FunFam" id="3.20.20.190:FF:000032">
    <property type="entry name" value="Glycerophosphoryl diester phosphodiesterase, putative"/>
    <property type="match status" value="1"/>
</dbReference>
<dbReference type="FunCoup" id="A0A2R2MIG7">
    <property type="interactions" value="902"/>
</dbReference>
<dbReference type="PANTHER" id="PTHR22958">
    <property type="entry name" value="GLYCEROPHOSPHORYL DIESTER PHOSPHODIESTERASE"/>
    <property type="match status" value="1"/>
</dbReference>
<dbReference type="Pfam" id="PF25329">
    <property type="entry name" value="C2_GDE1"/>
    <property type="match status" value="2"/>
</dbReference>
<dbReference type="InterPro" id="IPR013784">
    <property type="entry name" value="Carb-bd-like_fold"/>
</dbReference>
<dbReference type="GO" id="GO:0046475">
    <property type="term" value="P:glycerophospholipid catabolic process"/>
    <property type="evidence" value="ECO:0007669"/>
    <property type="project" value="TreeGrafter"/>
</dbReference>
<dbReference type="InterPro" id="IPR013783">
    <property type="entry name" value="Ig-like_fold"/>
</dbReference>
<dbReference type="OrthoDB" id="1058301at2759"/>
<dbReference type="Gene3D" id="2.60.40.10">
    <property type="entry name" value="Immunoglobulins"/>
    <property type="match status" value="1"/>
</dbReference>
<dbReference type="InterPro" id="IPR030395">
    <property type="entry name" value="GP_PDE_dom"/>
</dbReference>
<feature type="compositionally biased region" description="Polar residues" evidence="2">
    <location>
        <begin position="799"/>
        <end position="810"/>
    </location>
</feature>
<name>A0A2R2MIG7_LINAN</name>
<dbReference type="KEGG" id="lak:106168463"/>
<accession>A0A2R2MIG7</accession>
<dbReference type="PROSITE" id="PS51704">
    <property type="entry name" value="GP_PDE"/>
    <property type="match status" value="1"/>
</dbReference>
<dbReference type="GeneID" id="106168463"/>
<keyword evidence="5" id="KW-1185">Reference proteome</keyword>
<dbReference type="AlphaFoldDB" id="A0A2R2MIG7"/>
<evidence type="ECO:0000259" key="4">
    <source>
        <dbReference type="PROSITE" id="PS51704"/>
    </source>
</evidence>
<dbReference type="InterPro" id="IPR057506">
    <property type="entry name" value="C2_GPCPD1"/>
</dbReference>
<dbReference type="PANTHER" id="PTHR22958:SF1">
    <property type="entry name" value="GLYCEROPHOSPHOCHOLINE PHOSPHODIESTERASE GPCPD1"/>
    <property type="match status" value="1"/>
</dbReference>
<feature type="compositionally biased region" description="Low complexity" evidence="2">
    <location>
        <begin position="752"/>
        <end position="772"/>
    </location>
</feature>
<dbReference type="SMART" id="SM01065">
    <property type="entry name" value="CBM_2"/>
    <property type="match status" value="1"/>
</dbReference>
<keyword evidence="1" id="KW-0378">Hydrolase</keyword>
<dbReference type="Gene3D" id="3.20.20.190">
    <property type="entry name" value="Phosphatidylinositol (PI) phosphodiesterase"/>
    <property type="match status" value="1"/>
</dbReference>
<dbReference type="GO" id="GO:0047389">
    <property type="term" value="F:glycerophosphocholine phosphodiesterase activity"/>
    <property type="evidence" value="ECO:0007669"/>
    <property type="project" value="TreeGrafter"/>
</dbReference>
<evidence type="ECO:0000256" key="1">
    <source>
        <dbReference type="ARBA" id="ARBA00022801"/>
    </source>
</evidence>
<dbReference type="InterPro" id="IPR017946">
    <property type="entry name" value="PLC-like_Pdiesterase_TIM-brl"/>
</dbReference>